<dbReference type="Pfam" id="PF21342">
    <property type="entry name" value="SoxA-TsdA_cyt-c"/>
    <property type="match status" value="1"/>
</dbReference>
<evidence type="ECO:0000259" key="7">
    <source>
        <dbReference type="PROSITE" id="PS51007"/>
    </source>
</evidence>
<feature type="chain" id="PRO_5045489862" evidence="6">
    <location>
        <begin position="24"/>
        <end position="340"/>
    </location>
</feature>
<keyword evidence="6" id="KW-0732">Signal</keyword>
<dbReference type="Pfam" id="PF00034">
    <property type="entry name" value="Cytochrom_C"/>
    <property type="match status" value="1"/>
</dbReference>
<dbReference type="PROSITE" id="PS51007">
    <property type="entry name" value="CYTC"/>
    <property type="match status" value="1"/>
</dbReference>
<dbReference type="InterPro" id="IPR036909">
    <property type="entry name" value="Cyt_c-like_dom_sf"/>
</dbReference>
<keyword evidence="9" id="KW-1185">Reference proteome</keyword>
<feature type="domain" description="Cytochrome c" evidence="7">
    <location>
        <begin position="187"/>
        <end position="280"/>
    </location>
</feature>
<gene>
    <name evidence="8" type="ORF">QNA08_08925</name>
</gene>
<evidence type="ECO:0000313" key="8">
    <source>
        <dbReference type="EMBL" id="MDJ1158354.1"/>
    </source>
</evidence>
<dbReference type="PANTHER" id="PTHR35008">
    <property type="entry name" value="BLL4482 PROTEIN-RELATED"/>
    <property type="match status" value="1"/>
</dbReference>
<dbReference type="EMBL" id="JASJEV010000004">
    <property type="protein sequence ID" value="MDJ1158354.1"/>
    <property type="molecule type" value="Genomic_DNA"/>
</dbReference>
<evidence type="ECO:0000256" key="1">
    <source>
        <dbReference type="ARBA" id="ARBA00022617"/>
    </source>
</evidence>
<protein>
    <submittedName>
        <fullName evidence="8">C-type cytochrome</fullName>
    </submittedName>
</protein>
<dbReference type="PANTHER" id="PTHR35008:SF9">
    <property type="entry name" value="CYTOCHROME C DOMAIN-CONTAINING PROTEIN"/>
    <property type="match status" value="1"/>
</dbReference>
<dbReference type="InterPro" id="IPR009056">
    <property type="entry name" value="Cyt_c-like_dom"/>
</dbReference>
<feature type="region of interest" description="Disordered" evidence="5">
    <location>
        <begin position="281"/>
        <end position="304"/>
    </location>
</feature>
<evidence type="ECO:0000256" key="3">
    <source>
        <dbReference type="ARBA" id="ARBA00023004"/>
    </source>
</evidence>
<organism evidence="8 9">
    <name type="scientific">Chelatococcus albus</name>
    <dbReference type="NCBI Taxonomy" id="3047466"/>
    <lineage>
        <taxon>Bacteria</taxon>
        <taxon>Pseudomonadati</taxon>
        <taxon>Pseudomonadota</taxon>
        <taxon>Alphaproteobacteria</taxon>
        <taxon>Hyphomicrobiales</taxon>
        <taxon>Chelatococcaceae</taxon>
        <taxon>Chelatococcus</taxon>
    </lineage>
</organism>
<reference evidence="8 9" key="1">
    <citation type="submission" date="2023-05" db="EMBL/GenBank/DDBJ databases">
        <title>Chelatococcus sp. nov., a moderately thermophilic bacterium isolated from hot spring microbial mat.</title>
        <authorList>
            <person name="Hu C.-J."/>
            <person name="Li W.-J."/>
        </authorList>
    </citation>
    <scope>NUCLEOTIDE SEQUENCE [LARGE SCALE GENOMIC DNA]</scope>
    <source>
        <strain evidence="8 9">SYSU G07232</strain>
    </source>
</reference>
<sequence length="340" mass="36235">MKLGWRAALALVATATAAGFAAAREPAAKHQGHVPPKVDLGAVATPDIATVPDTPEGRAIKYGYELVTATYAHIGPEVAQTEMRYAGNNLTCQSCHLQAGAQVYAMPYVGVWGAFPQYRARENEVSTLEERINGCMMRSMNGRPLPHDSREMKAMLAYMKWLSSGVPVGASLVGAGTLAITEPARAADPARGAAVYAETCAACHGENGLGLRNGRAGDAKGYQFPPLWGPDSYNTGAGMYRLLTAAAFIKNNMPVGTTHAAAALSDENAYDVAAFINSQPRPEKADLDKDFPDRRKKPVDAPFPPWIDGFGAAQHKYGPFEPIRRKLRELDAAAAGPKAP</sequence>
<dbReference type="RefSeq" id="WP_283740340.1">
    <property type="nucleotide sequence ID" value="NZ_JASJEV010000004.1"/>
</dbReference>
<dbReference type="SUPFAM" id="SSF46626">
    <property type="entry name" value="Cytochrome c"/>
    <property type="match status" value="2"/>
</dbReference>
<evidence type="ECO:0000256" key="4">
    <source>
        <dbReference type="PROSITE-ProRule" id="PRU00433"/>
    </source>
</evidence>
<keyword evidence="1 4" id="KW-0349">Heme</keyword>
<evidence type="ECO:0000256" key="2">
    <source>
        <dbReference type="ARBA" id="ARBA00022723"/>
    </source>
</evidence>
<comment type="caution">
    <text evidence="8">The sequence shown here is derived from an EMBL/GenBank/DDBJ whole genome shotgun (WGS) entry which is preliminary data.</text>
</comment>
<dbReference type="Gene3D" id="1.10.760.10">
    <property type="entry name" value="Cytochrome c-like domain"/>
    <property type="match status" value="2"/>
</dbReference>
<dbReference type="InterPro" id="IPR051459">
    <property type="entry name" value="Cytochrome_c-type_DH"/>
</dbReference>
<evidence type="ECO:0000313" key="9">
    <source>
        <dbReference type="Proteomes" id="UP001321492"/>
    </source>
</evidence>
<evidence type="ECO:0000256" key="6">
    <source>
        <dbReference type="SAM" id="SignalP"/>
    </source>
</evidence>
<name>A0ABT7AG63_9HYPH</name>
<accession>A0ABT7AG63</accession>
<dbReference type="Proteomes" id="UP001321492">
    <property type="component" value="Unassembled WGS sequence"/>
</dbReference>
<feature type="compositionally biased region" description="Basic and acidic residues" evidence="5">
    <location>
        <begin position="281"/>
        <end position="293"/>
    </location>
</feature>
<evidence type="ECO:0000256" key="5">
    <source>
        <dbReference type="SAM" id="MobiDB-lite"/>
    </source>
</evidence>
<keyword evidence="3 4" id="KW-0408">Iron</keyword>
<keyword evidence="2 4" id="KW-0479">Metal-binding</keyword>
<feature type="signal peptide" evidence="6">
    <location>
        <begin position="1"/>
        <end position="23"/>
    </location>
</feature>
<proteinExistence type="predicted"/>